<feature type="domain" description="3-dehydroquinate synthase N-terminal" evidence="13">
    <location>
        <begin position="86"/>
        <end position="197"/>
    </location>
</feature>
<keyword evidence="16" id="KW-1185">Reference proteome</keyword>
<keyword evidence="10" id="KW-0520">NAD</keyword>
<keyword evidence="9" id="KW-0862">Zinc</keyword>
<keyword evidence="8" id="KW-0547">Nucleotide-binding</keyword>
<evidence type="ECO:0000256" key="1">
    <source>
        <dbReference type="ARBA" id="ARBA00001393"/>
    </source>
</evidence>
<dbReference type="EMBL" id="JARTCD010000043">
    <property type="protein sequence ID" value="KAJ8656072.1"/>
    <property type="molecule type" value="Genomic_DNA"/>
</dbReference>
<feature type="domain" description="3-dehydroquinate synthase C-terminal" evidence="14">
    <location>
        <begin position="199"/>
        <end position="360"/>
    </location>
</feature>
<dbReference type="Proteomes" id="UP001234581">
    <property type="component" value="Unassembled WGS sequence"/>
</dbReference>
<comment type="pathway">
    <text evidence="4">Metabolic intermediate biosynthesis; chorismate biosynthesis; chorismate from D-erythrose 4-phosphate and phosphoenolpyruvate: step 2/7.</text>
</comment>
<dbReference type="HAMAP" id="MF_00110">
    <property type="entry name" value="DHQ_synthase"/>
    <property type="match status" value="1"/>
</dbReference>
<dbReference type="InterPro" id="IPR016037">
    <property type="entry name" value="DHQ_synth_AroB"/>
</dbReference>
<evidence type="ECO:0000256" key="9">
    <source>
        <dbReference type="ARBA" id="ARBA00022833"/>
    </source>
</evidence>
<reference evidence="15 16" key="1">
    <citation type="submission" date="2023-03" db="EMBL/GenBank/DDBJ databases">
        <title>Genome sequence of Lichtheimia ornata CBS 291.66.</title>
        <authorList>
            <person name="Mohabir J.T."/>
            <person name="Shea T.P."/>
            <person name="Kurbessoian T."/>
            <person name="Berby B."/>
            <person name="Fontaine J."/>
            <person name="Livny J."/>
            <person name="Gnirke A."/>
            <person name="Stajich J.E."/>
            <person name="Cuomo C.A."/>
        </authorList>
    </citation>
    <scope>NUCLEOTIDE SEQUENCE [LARGE SCALE GENOMIC DNA]</scope>
    <source>
        <strain evidence="15">CBS 291.66</strain>
    </source>
</reference>
<dbReference type="PANTHER" id="PTHR43622">
    <property type="entry name" value="3-DEHYDROQUINATE SYNTHASE"/>
    <property type="match status" value="1"/>
</dbReference>
<organism evidence="15 16">
    <name type="scientific">Lichtheimia ornata</name>
    <dbReference type="NCBI Taxonomy" id="688661"/>
    <lineage>
        <taxon>Eukaryota</taxon>
        <taxon>Fungi</taxon>
        <taxon>Fungi incertae sedis</taxon>
        <taxon>Mucoromycota</taxon>
        <taxon>Mucoromycotina</taxon>
        <taxon>Mucoromycetes</taxon>
        <taxon>Mucorales</taxon>
        <taxon>Lichtheimiaceae</taxon>
        <taxon>Lichtheimia</taxon>
    </lineage>
</organism>
<dbReference type="GO" id="GO:0005737">
    <property type="term" value="C:cytoplasm"/>
    <property type="evidence" value="ECO:0007669"/>
    <property type="project" value="InterPro"/>
</dbReference>
<evidence type="ECO:0000256" key="2">
    <source>
        <dbReference type="ARBA" id="ARBA00001911"/>
    </source>
</evidence>
<dbReference type="Gene3D" id="3.40.50.1970">
    <property type="match status" value="1"/>
</dbReference>
<dbReference type="GO" id="GO:0046872">
    <property type="term" value="F:metal ion binding"/>
    <property type="evidence" value="ECO:0007669"/>
    <property type="project" value="UniProtKB-KW"/>
</dbReference>
<dbReference type="Pfam" id="PF01487">
    <property type="entry name" value="DHquinase_I"/>
    <property type="match status" value="1"/>
</dbReference>
<evidence type="ECO:0000256" key="4">
    <source>
        <dbReference type="ARBA" id="ARBA00004661"/>
    </source>
</evidence>
<evidence type="ECO:0000256" key="10">
    <source>
        <dbReference type="ARBA" id="ARBA00023027"/>
    </source>
</evidence>
<dbReference type="Pfam" id="PF24621">
    <property type="entry name" value="DHQS_C"/>
    <property type="match status" value="1"/>
</dbReference>
<comment type="caution">
    <text evidence="15">The sequence shown here is derived from an EMBL/GenBank/DDBJ whole genome shotgun (WGS) entry which is preliminary data.</text>
</comment>
<name>A0AAD7V0U4_9FUNG</name>
<evidence type="ECO:0000256" key="12">
    <source>
        <dbReference type="ARBA" id="ARBA00023239"/>
    </source>
</evidence>
<keyword evidence="12" id="KW-0456">Lyase</keyword>
<dbReference type="GO" id="GO:0003856">
    <property type="term" value="F:3-dehydroquinate synthase activity"/>
    <property type="evidence" value="ECO:0007669"/>
    <property type="project" value="UniProtKB-EC"/>
</dbReference>
<comment type="catalytic activity">
    <reaction evidence="1">
        <text>7-phospho-2-dehydro-3-deoxy-D-arabino-heptonate = 3-dehydroquinate + phosphate</text>
        <dbReference type="Rhea" id="RHEA:21968"/>
        <dbReference type="ChEBI" id="CHEBI:32364"/>
        <dbReference type="ChEBI" id="CHEBI:43474"/>
        <dbReference type="ChEBI" id="CHEBI:58394"/>
        <dbReference type="EC" id="4.2.3.4"/>
    </reaction>
</comment>
<dbReference type="InterPro" id="IPR013785">
    <property type="entry name" value="Aldolase_TIM"/>
</dbReference>
<evidence type="ECO:0000259" key="14">
    <source>
        <dbReference type="Pfam" id="PF24621"/>
    </source>
</evidence>
<dbReference type="FunFam" id="3.40.50.1970:FF:000007">
    <property type="entry name" value="Pentafunctional AROM polypeptide"/>
    <property type="match status" value="1"/>
</dbReference>
<dbReference type="NCBIfam" id="TIGR01357">
    <property type="entry name" value="aroB"/>
    <property type="match status" value="1"/>
</dbReference>
<evidence type="ECO:0000256" key="8">
    <source>
        <dbReference type="ARBA" id="ARBA00022741"/>
    </source>
</evidence>
<dbReference type="CDD" id="cd00502">
    <property type="entry name" value="DHQase_I"/>
    <property type="match status" value="1"/>
</dbReference>
<evidence type="ECO:0000256" key="11">
    <source>
        <dbReference type="ARBA" id="ARBA00023141"/>
    </source>
</evidence>
<dbReference type="EC" id="4.2.3.4" evidence="5"/>
<evidence type="ECO:0000313" key="15">
    <source>
        <dbReference type="EMBL" id="KAJ8656072.1"/>
    </source>
</evidence>
<keyword evidence="6" id="KW-0028">Amino-acid biosynthesis</keyword>
<dbReference type="GO" id="GO:0009073">
    <property type="term" value="P:aromatic amino acid family biosynthetic process"/>
    <property type="evidence" value="ECO:0007669"/>
    <property type="project" value="UniProtKB-KW"/>
</dbReference>
<gene>
    <name evidence="15" type="ORF">O0I10_008295</name>
</gene>
<accession>A0AAD7V0U4</accession>
<comment type="cofactor">
    <cofactor evidence="2">
        <name>NAD(+)</name>
        <dbReference type="ChEBI" id="CHEBI:57540"/>
    </cofactor>
</comment>
<dbReference type="Pfam" id="PF01761">
    <property type="entry name" value="DHQ_synthase"/>
    <property type="match status" value="1"/>
</dbReference>
<evidence type="ECO:0000259" key="13">
    <source>
        <dbReference type="Pfam" id="PF01761"/>
    </source>
</evidence>
<proteinExistence type="inferred from homology"/>
<dbReference type="AlphaFoldDB" id="A0AAD7V0U4"/>
<dbReference type="Gene3D" id="1.20.1090.10">
    <property type="entry name" value="Dehydroquinate synthase-like - alpha domain"/>
    <property type="match status" value="1"/>
</dbReference>
<protein>
    <recommendedName>
        <fullName evidence="5">3-dehydroquinate synthase</fullName>
        <ecNumber evidence="5">4.2.3.4</ecNumber>
    </recommendedName>
</protein>
<dbReference type="SUPFAM" id="SSF56796">
    <property type="entry name" value="Dehydroquinate synthase-like"/>
    <property type="match status" value="1"/>
</dbReference>
<dbReference type="InterPro" id="IPR050071">
    <property type="entry name" value="Dehydroquinate_synthase"/>
</dbReference>
<dbReference type="PANTHER" id="PTHR43622:SF7">
    <property type="entry name" value="3-DEHYDROQUINATE SYNTHASE, CHLOROPLASTIC"/>
    <property type="match status" value="1"/>
</dbReference>
<comment type="cofactor">
    <cofactor evidence="3">
        <name>Zn(2+)</name>
        <dbReference type="ChEBI" id="CHEBI:29105"/>
    </cofactor>
</comment>
<evidence type="ECO:0000256" key="6">
    <source>
        <dbReference type="ARBA" id="ARBA00022605"/>
    </source>
</evidence>
<dbReference type="InterPro" id="IPR001381">
    <property type="entry name" value="DHquinase_I"/>
</dbReference>
<keyword evidence="7" id="KW-0479">Metal-binding</keyword>
<dbReference type="GO" id="GO:0000166">
    <property type="term" value="F:nucleotide binding"/>
    <property type="evidence" value="ECO:0007669"/>
    <property type="project" value="UniProtKB-KW"/>
</dbReference>
<dbReference type="GO" id="GO:0008652">
    <property type="term" value="P:amino acid biosynthetic process"/>
    <property type="evidence" value="ECO:0007669"/>
    <property type="project" value="UniProtKB-KW"/>
</dbReference>
<dbReference type="GO" id="GO:0003855">
    <property type="term" value="F:3-dehydroquinate dehydratase activity"/>
    <property type="evidence" value="ECO:0007669"/>
    <property type="project" value="InterPro"/>
</dbReference>
<dbReference type="InterPro" id="IPR056179">
    <property type="entry name" value="DHQS_C"/>
</dbReference>
<sequence>MVVQHQQRQQYQDPIDLVRVSVLDTPDMVHMGFHLTEHIASDLFAVVPVTNYVVITDTHLAELHLPTLVESLQAQLPASSRLLVHVLPPGEQTKTREAKTGIEDFLLDNACTRDTCLIALGGGVVGDLVGFVAATFMRGIPIIQVPTTLLAMVDSSIGGKTAVDTPHGKNLIGSFWQPKRIYMDLALLHTLPDRELANGMAEVIKTAAIWSQSDFENLEHASADIKAAIAAIGQQPITAKDDEGLRLRDLLMHTILAAVRVKAEVVSNDERESGLRGLLNYGHTVGHAFEMLLTPGWLHGECVAVGMLVEAEIACALGHCHPSVVDRLQACLKKHGLPTQLTEPLLLEDVMRIMKVDKKNKGTHKRMVILSNIGTTLEQRATLVSDAAIQDVLRQYMSFHPSSYPGSRAIPQQQHKGAAESSLTTMKSGPCIILCGEPMEWIRDTFVPAFIASSGGNYSIHHQQHTPIGTSNHLMVLDDIRDVDKALLQQSKDTSNNNNATMVVVRFTYEGGSTTLDPSMAWYEYVLVKEDNDASLRGALDFLQGLAEMRPRHRASSLSPCSRPSYFVTPTIPNYASVSSQQVNHWLQQADAVEMRADLLDGPETLSHIGKQLALLRQRTQKPIIFTIRTQPQGGKFDASNTTLYAQWITWAHRWGCEYVDIEFTALPAPQLERILLLNGTCQTVQCILSFHDLDHSYPWSGPRMIDLYERACALSNTYLQHDPAIIKLVGVAHSTWDNLELDMFRRRIDPTMNKKLILINMGQQGRISRVKNTFLTPATHPALPHAAAPGQLSIIDIQDLRSRLGLFA</sequence>
<evidence type="ECO:0000256" key="3">
    <source>
        <dbReference type="ARBA" id="ARBA00001947"/>
    </source>
</evidence>
<evidence type="ECO:0000256" key="5">
    <source>
        <dbReference type="ARBA" id="ARBA00013031"/>
    </source>
</evidence>
<dbReference type="Gene3D" id="3.20.20.70">
    <property type="entry name" value="Aldolase class I"/>
    <property type="match status" value="1"/>
</dbReference>
<dbReference type="RefSeq" id="XP_058340985.1">
    <property type="nucleotide sequence ID" value="XM_058488300.1"/>
</dbReference>
<dbReference type="GeneID" id="83215702"/>
<dbReference type="SUPFAM" id="SSF51569">
    <property type="entry name" value="Aldolase"/>
    <property type="match status" value="1"/>
</dbReference>
<dbReference type="InterPro" id="IPR030960">
    <property type="entry name" value="DHQS/DOIS_N"/>
</dbReference>
<evidence type="ECO:0000256" key="7">
    <source>
        <dbReference type="ARBA" id="ARBA00022723"/>
    </source>
</evidence>
<dbReference type="CDD" id="cd08195">
    <property type="entry name" value="DHQS"/>
    <property type="match status" value="1"/>
</dbReference>
<evidence type="ECO:0000313" key="16">
    <source>
        <dbReference type="Proteomes" id="UP001234581"/>
    </source>
</evidence>
<dbReference type="NCBIfam" id="TIGR01093">
    <property type="entry name" value="aroD"/>
    <property type="match status" value="1"/>
</dbReference>
<keyword evidence="11" id="KW-0057">Aromatic amino acid biosynthesis</keyword>